<keyword evidence="3 5" id="KW-0862">Zinc</keyword>
<evidence type="ECO:0000259" key="6">
    <source>
        <dbReference type="Pfam" id="PF00107"/>
    </source>
</evidence>
<evidence type="ECO:0000256" key="4">
    <source>
        <dbReference type="ARBA" id="ARBA00023002"/>
    </source>
</evidence>
<dbReference type="Pfam" id="PF00107">
    <property type="entry name" value="ADH_zinc_N"/>
    <property type="match status" value="1"/>
</dbReference>
<dbReference type="Proteomes" id="UP001566476">
    <property type="component" value="Unassembled WGS sequence"/>
</dbReference>
<feature type="domain" description="Alcohol dehydrogenase-like N-terminal" evidence="7">
    <location>
        <begin position="25"/>
        <end position="143"/>
    </location>
</feature>
<evidence type="ECO:0000256" key="5">
    <source>
        <dbReference type="RuleBase" id="RU361277"/>
    </source>
</evidence>
<protein>
    <submittedName>
        <fullName evidence="8">Zinc-dependent alcohol dehydrogenase</fullName>
        <ecNumber evidence="8">1.1.1.-</ecNumber>
    </submittedName>
</protein>
<evidence type="ECO:0000313" key="8">
    <source>
        <dbReference type="EMBL" id="MEZ0491090.1"/>
    </source>
</evidence>
<evidence type="ECO:0000256" key="3">
    <source>
        <dbReference type="ARBA" id="ARBA00022833"/>
    </source>
</evidence>
<dbReference type="RefSeq" id="WP_370717119.1">
    <property type="nucleotide sequence ID" value="NZ_JBGGTQ010000001.1"/>
</dbReference>
<dbReference type="PANTHER" id="PTHR42813:SF2">
    <property type="entry name" value="DEHYDROGENASE, ZINC-CONTAINING, PUTATIVE (AFU_ORTHOLOGUE AFUA_2G02810)-RELATED"/>
    <property type="match status" value="1"/>
</dbReference>
<dbReference type="InterPro" id="IPR013149">
    <property type="entry name" value="ADH-like_C"/>
</dbReference>
<dbReference type="CDD" id="cd08283">
    <property type="entry name" value="FDH_like_1"/>
    <property type="match status" value="1"/>
</dbReference>
<dbReference type="Pfam" id="PF08240">
    <property type="entry name" value="ADH_N"/>
    <property type="match status" value="1"/>
</dbReference>
<accession>A0ABV4HXF4</accession>
<organism evidence="8 9">
    <name type="scientific">Kineococcus mangrovi</name>
    <dbReference type="NCBI Taxonomy" id="1660183"/>
    <lineage>
        <taxon>Bacteria</taxon>
        <taxon>Bacillati</taxon>
        <taxon>Actinomycetota</taxon>
        <taxon>Actinomycetes</taxon>
        <taxon>Kineosporiales</taxon>
        <taxon>Kineosporiaceae</taxon>
        <taxon>Kineococcus</taxon>
    </lineage>
</organism>
<dbReference type="PROSITE" id="PS00059">
    <property type="entry name" value="ADH_ZINC"/>
    <property type="match status" value="1"/>
</dbReference>
<keyword evidence="4 8" id="KW-0560">Oxidoreductase</keyword>
<dbReference type="Gene3D" id="3.90.180.10">
    <property type="entry name" value="Medium-chain alcohol dehydrogenases, catalytic domain"/>
    <property type="match status" value="1"/>
</dbReference>
<dbReference type="InterPro" id="IPR011032">
    <property type="entry name" value="GroES-like_sf"/>
</dbReference>
<comment type="caution">
    <text evidence="8">The sequence shown here is derived from an EMBL/GenBank/DDBJ whole genome shotgun (WGS) entry which is preliminary data.</text>
</comment>
<evidence type="ECO:0000259" key="7">
    <source>
        <dbReference type="Pfam" id="PF08240"/>
    </source>
</evidence>
<comment type="cofactor">
    <cofactor evidence="1 5">
        <name>Zn(2+)</name>
        <dbReference type="ChEBI" id="CHEBI:29105"/>
    </cofactor>
</comment>
<comment type="similarity">
    <text evidence="5">Belongs to the zinc-containing alcohol dehydrogenase family.</text>
</comment>
<evidence type="ECO:0000256" key="1">
    <source>
        <dbReference type="ARBA" id="ARBA00001947"/>
    </source>
</evidence>
<dbReference type="PANTHER" id="PTHR42813">
    <property type="entry name" value="ZINC-TYPE ALCOHOL DEHYDROGENASE-LIKE"/>
    <property type="match status" value="1"/>
</dbReference>
<feature type="domain" description="Alcohol dehydrogenase-like C-terminal" evidence="6">
    <location>
        <begin position="189"/>
        <end position="259"/>
    </location>
</feature>
<gene>
    <name evidence="8" type="ORF">AB2L28_02420</name>
</gene>
<evidence type="ECO:0000313" key="9">
    <source>
        <dbReference type="Proteomes" id="UP001566476"/>
    </source>
</evidence>
<keyword evidence="9" id="KW-1185">Reference proteome</keyword>
<dbReference type="InterPro" id="IPR036291">
    <property type="entry name" value="NAD(P)-bd_dom_sf"/>
</dbReference>
<dbReference type="SUPFAM" id="SSF51735">
    <property type="entry name" value="NAD(P)-binding Rossmann-fold domains"/>
    <property type="match status" value="1"/>
</dbReference>
<dbReference type="GO" id="GO:0016491">
    <property type="term" value="F:oxidoreductase activity"/>
    <property type="evidence" value="ECO:0007669"/>
    <property type="project" value="UniProtKB-KW"/>
</dbReference>
<dbReference type="EC" id="1.1.1.-" evidence="8"/>
<sequence>MRALTWQGKRSVRVEDVPDPEVVDPTDAVVRITSTAICGSDLHLYEVLAPYLARGDVLGHEPMGVVEAVGPEVANLAPGDRVVVPFTISCGRCWMCERGLTTQCETTQVREKGSGAALYGYTSLYGSVPGGQAQYLRVRHADYNPIKVGDELPDDRYLFLSDILPTAWQGVRYAGVPEGGTLAVLGLGPVGQFAARIGRHLGYDVVAVDPVPERRAMAARHGVTAIDLTDSSGADVPAQLRERTDGRGPDAVLDAVGMEAHGGAEGAIAKAAQTAVGLLPDAVAQKVMETGGIDRLWAVRTAVDAVRRGGTISLSGVYGGEADPMPMMTMFDKQLQLRMGQCNVKAWIDDLLPLVEDPADPLGVMDLTTHRLPLEDAADAYATFQAKDDGCVKVVLEP</sequence>
<dbReference type="Gene3D" id="3.40.50.720">
    <property type="entry name" value="NAD(P)-binding Rossmann-like Domain"/>
    <property type="match status" value="1"/>
</dbReference>
<dbReference type="InterPro" id="IPR002328">
    <property type="entry name" value="ADH_Zn_CS"/>
</dbReference>
<evidence type="ECO:0000256" key="2">
    <source>
        <dbReference type="ARBA" id="ARBA00022723"/>
    </source>
</evidence>
<dbReference type="SUPFAM" id="SSF50129">
    <property type="entry name" value="GroES-like"/>
    <property type="match status" value="1"/>
</dbReference>
<dbReference type="InterPro" id="IPR013154">
    <property type="entry name" value="ADH-like_N"/>
</dbReference>
<reference evidence="8 9" key="1">
    <citation type="submission" date="2024-07" db="EMBL/GenBank/DDBJ databases">
        <authorList>
            <person name="Thanompreechachai J."/>
            <person name="Duangmal K."/>
        </authorList>
    </citation>
    <scope>NUCLEOTIDE SEQUENCE [LARGE SCALE GENOMIC DNA]</scope>
    <source>
        <strain evidence="8 9">TBRC 1896</strain>
    </source>
</reference>
<keyword evidence="2 5" id="KW-0479">Metal-binding</keyword>
<name>A0ABV4HXF4_9ACTN</name>
<dbReference type="EMBL" id="JBGGTQ010000001">
    <property type="protein sequence ID" value="MEZ0491090.1"/>
    <property type="molecule type" value="Genomic_DNA"/>
</dbReference>
<proteinExistence type="inferred from homology"/>